<organism evidence="2 3">
    <name type="scientific">Acaryochloris thomasi RCC1774</name>
    <dbReference type="NCBI Taxonomy" id="1764569"/>
    <lineage>
        <taxon>Bacteria</taxon>
        <taxon>Bacillati</taxon>
        <taxon>Cyanobacteriota</taxon>
        <taxon>Cyanophyceae</taxon>
        <taxon>Acaryochloridales</taxon>
        <taxon>Acaryochloridaceae</taxon>
        <taxon>Acaryochloris</taxon>
        <taxon>Acaryochloris thomasi</taxon>
    </lineage>
</organism>
<evidence type="ECO:0000313" key="3">
    <source>
        <dbReference type="Proteomes" id="UP000248857"/>
    </source>
</evidence>
<name>A0A2W1JGK0_9CYAN</name>
<reference evidence="2 3" key="1">
    <citation type="journal article" date="2018" name="Sci. Rep.">
        <title>A novel species of the marine cyanobacterium Acaryochloris with a unique pigment content and lifestyle.</title>
        <authorList>
            <person name="Partensky F."/>
            <person name="Six C."/>
            <person name="Ratin M."/>
            <person name="Garczarek L."/>
            <person name="Vaulot D."/>
            <person name="Probert I."/>
            <person name="Calteau A."/>
            <person name="Gourvil P."/>
            <person name="Marie D."/>
            <person name="Grebert T."/>
            <person name="Bouchier C."/>
            <person name="Le Panse S."/>
            <person name="Gachenot M."/>
            <person name="Rodriguez F."/>
            <person name="Garrido J.L."/>
        </authorList>
    </citation>
    <scope>NUCLEOTIDE SEQUENCE [LARGE SCALE GENOMIC DNA]</scope>
    <source>
        <strain evidence="2 3">RCC1774</strain>
    </source>
</reference>
<evidence type="ECO:0000259" key="1">
    <source>
        <dbReference type="Pfam" id="PF01526"/>
    </source>
</evidence>
<feature type="domain" description="Tn3 transposase DDE" evidence="1">
    <location>
        <begin position="2"/>
        <end position="75"/>
    </location>
</feature>
<dbReference type="GO" id="GO:0004803">
    <property type="term" value="F:transposase activity"/>
    <property type="evidence" value="ECO:0007669"/>
    <property type="project" value="InterPro"/>
</dbReference>
<dbReference type="EMBL" id="PQWO01000044">
    <property type="protein sequence ID" value="PZD70312.1"/>
    <property type="molecule type" value="Genomic_DNA"/>
</dbReference>
<gene>
    <name evidence="2" type="ORF">C1752_14304</name>
</gene>
<protein>
    <recommendedName>
        <fullName evidence="1">Tn3 transposase DDE domain-containing protein</fullName>
    </recommendedName>
</protein>
<dbReference type="InterPro" id="IPR002513">
    <property type="entry name" value="Tn3_Tnp_DDE_dom"/>
</dbReference>
<evidence type="ECO:0000313" key="2">
    <source>
        <dbReference type="EMBL" id="PZD70312.1"/>
    </source>
</evidence>
<dbReference type="AlphaFoldDB" id="A0A2W1JGK0"/>
<dbReference type="Pfam" id="PF01526">
    <property type="entry name" value="DDE_Tnp_Tn3"/>
    <property type="match status" value="1"/>
</dbReference>
<dbReference type="GO" id="GO:0006313">
    <property type="term" value="P:DNA transposition"/>
    <property type="evidence" value="ECO:0007669"/>
    <property type="project" value="InterPro"/>
</dbReference>
<accession>A0A2W1JGK0</accession>
<keyword evidence="3" id="KW-1185">Reference proteome</keyword>
<proteinExistence type="predicted"/>
<comment type="caution">
    <text evidence="2">The sequence shown here is derived from an EMBL/GenBank/DDBJ whole genome shotgun (WGS) entry which is preliminary data.</text>
</comment>
<dbReference type="Proteomes" id="UP000248857">
    <property type="component" value="Unassembled WGS sequence"/>
</dbReference>
<sequence length="99" mass="11146">MHFGTHEVITKQDPDEQERQLKYLDLTASAVIFQNAMDMSLIMQQLSAEGNPIDRKTLATTSPSLVGQLKRIGDFVVDIETMPVPFEQAIQLPIDLDFI</sequence>